<gene>
    <name evidence="3" type="ORF">H8F01_13490</name>
</gene>
<evidence type="ECO:0000256" key="1">
    <source>
        <dbReference type="SAM" id="MobiDB-lite"/>
    </source>
</evidence>
<feature type="region of interest" description="Disordered" evidence="1">
    <location>
        <begin position="113"/>
        <end position="136"/>
    </location>
</feature>
<feature type="signal peptide" evidence="2">
    <location>
        <begin position="1"/>
        <end position="26"/>
    </location>
</feature>
<organism evidence="3 4">
    <name type="scientific">Dyella telluris</name>
    <dbReference type="NCBI Taxonomy" id="2763498"/>
    <lineage>
        <taxon>Bacteria</taxon>
        <taxon>Pseudomonadati</taxon>
        <taxon>Pseudomonadota</taxon>
        <taxon>Gammaproteobacteria</taxon>
        <taxon>Lysobacterales</taxon>
        <taxon>Rhodanobacteraceae</taxon>
        <taxon>Dyella</taxon>
    </lineage>
</organism>
<accession>A0A7G8Q029</accession>
<keyword evidence="2" id="KW-0732">Signal</keyword>
<sequence length="208" mass="21794">MKKFPHSTRYLLGAAIALSVPMFAWAQQAATESAVNSTVHELDREDQTITATVVSVDHEQRFVTLKGPKGKEVTIQAGPEVQNFDQLKAGDQVTAHYQAAVAVQVMPAGSATAGVETESGQTSAPKGSTPGAKAGQSVTVTSKLSAIDMKNHTVTLTGPDGHSRTIEVKNPERQAAMSKLKVGDMVVATYVEALAVTVTPKAAPAKSK</sequence>
<dbReference type="RefSeq" id="WP_187055617.1">
    <property type="nucleotide sequence ID" value="NZ_CP060412.1"/>
</dbReference>
<evidence type="ECO:0008006" key="5">
    <source>
        <dbReference type="Google" id="ProtNLM"/>
    </source>
</evidence>
<evidence type="ECO:0000313" key="3">
    <source>
        <dbReference type="EMBL" id="QNK00137.1"/>
    </source>
</evidence>
<dbReference type="KEGG" id="dtl:H8F01_13490"/>
<reference evidence="3 4" key="1">
    <citation type="submission" date="2020-08" db="EMBL/GenBank/DDBJ databases">
        <title>Dyella sp. G9 isolated from forest soil.</title>
        <authorList>
            <person name="Fu J."/>
            <person name="Qiu L."/>
        </authorList>
    </citation>
    <scope>NUCLEOTIDE SEQUENCE [LARGE SCALE GENOMIC DNA]</scope>
    <source>
        <strain evidence="3 4">G9</strain>
    </source>
</reference>
<evidence type="ECO:0000313" key="4">
    <source>
        <dbReference type="Proteomes" id="UP000515873"/>
    </source>
</evidence>
<evidence type="ECO:0000256" key="2">
    <source>
        <dbReference type="SAM" id="SignalP"/>
    </source>
</evidence>
<dbReference type="Proteomes" id="UP000515873">
    <property type="component" value="Chromosome"/>
</dbReference>
<dbReference type="EMBL" id="CP060412">
    <property type="protein sequence ID" value="QNK00137.1"/>
    <property type="molecule type" value="Genomic_DNA"/>
</dbReference>
<protein>
    <recommendedName>
        <fullName evidence="5">DUF5666 domain-containing protein</fullName>
    </recommendedName>
</protein>
<name>A0A7G8Q029_9GAMM</name>
<proteinExistence type="predicted"/>
<feature type="chain" id="PRO_5028957665" description="DUF5666 domain-containing protein" evidence="2">
    <location>
        <begin position="27"/>
        <end position="208"/>
    </location>
</feature>
<dbReference type="AlphaFoldDB" id="A0A7G8Q029"/>
<keyword evidence="4" id="KW-1185">Reference proteome</keyword>